<comment type="similarity">
    <text evidence="2">Belongs to the RENT3 family.</text>
</comment>
<dbReference type="GO" id="GO:0005737">
    <property type="term" value="C:cytoplasm"/>
    <property type="evidence" value="ECO:0007669"/>
    <property type="project" value="TreeGrafter"/>
</dbReference>
<evidence type="ECO:0000313" key="7">
    <source>
        <dbReference type="Proteomes" id="UP000054097"/>
    </source>
</evidence>
<dbReference type="Proteomes" id="UP000054097">
    <property type="component" value="Unassembled WGS sequence"/>
</dbReference>
<feature type="domain" description="UPF3" evidence="5">
    <location>
        <begin position="18"/>
        <end position="100"/>
    </location>
</feature>
<name>A0A0C2WNX3_SERVB</name>
<evidence type="ECO:0000313" key="6">
    <source>
        <dbReference type="EMBL" id="KIM27933.1"/>
    </source>
</evidence>
<accession>A0A0C2WNX3</accession>
<dbReference type="GO" id="GO:0005730">
    <property type="term" value="C:nucleolus"/>
    <property type="evidence" value="ECO:0007669"/>
    <property type="project" value="TreeGrafter"/>
</dbReference>
<dbReference type="HOGENOM" id="CLU_161501_0_0_1"/>
<evidence type="ECO:0000256" key="4">
    <source>
        <dbReference type="ARBA" id="ARBA00023242"/>
    </source>
</evidence>
<evidence type="ECO:0000259" key="5">
    <source>
        <dbReference type="Pfam" id="PF03467"/>
    </source>
</evidence>
<gene>
    <name evidence="6" type="ORF">M408DRAFT_70554</name>
</gene>
<dbReference type="InterPro" id="IPR005120">
    <property type="entry name" value="UPF3_dom"/>
</dbReference>
<protein>
    <recommendedName>
        <fullName evidence="5">UPF3 domain-containing protein</fullName>
    </recommendedName>
</protein>
<dbReference type="PANTHER" id="PTHR13112:SF0">
    <property type="entry name" value="FI21285P1"/>
    <property type="match status" value="1"/>
</dbReference>
<dbReference type="Pfam" id="PF03467">
    <property type="entry name" value="Smg4_UPF3"/>
    <property type="match status" value="1"/>
</dbReference>
<dbReference type="InterPro" id="IPR039722">
    <property type="entry name" value="Upf3"/>
</dbReference>
<keyword evidence="4" id="KW-0539">Nucleus</keyword>
<dbReference type="CDD" id="cd12455">
    <property type="entry name" value="RRM_like_Smg4_UPF3"/>
    <property type="match status" value="1"/>
</dbReference>
<evidence type="ECO:0000256" key="3">
    <source>
        <dbReference type="ARBA" id="ARBA00023161"/>
    </source>
</evidence>
<evidence type="ECO:0000256" key="1">
    <source>
        <dbReference type="ARBA" id="ARBA00004123"/>
    </source>
</evidence>
<reference evidence="6 7" key="1">
    <citation type="submission" date="2014-04" db="EMBL/GenBank/DDBJ databases">
        <authorList>
            <consortium name="DOE Joint Genome Institute"/>
            <person name="Kuo A."/>
            <person name="Zuccaro A."/>
            <person name="Kohler A."/>
            <person name="Nagy L.G."/>
            <person name="Floudas D."/>
            <person name="Copeland A."/>
            <person name="Barry K.W."/>
            <person name="Cichocki N."/>
            <person name="Veneault-Fourrey C."/>
            <person name="LaButti K."/>
            <person name="Lindquist E.A."/>
            <person name="Lipzen A."/>
            <person name="Lundell T."/>
            <person name="Morin E."/>
            <person name="Murat C."/>
            <person name="Sun H."/>
            <person name="Tunlid A."/>
            <person name="Henrissat B."/>
            <person name="Grigoriev I.V."/>
            <person name="Hibbett D.S."/>
            <person name="Martin F."/>
            <person name="Nordberg H.P."/>
            <person name="Cantor M.N."/>
            <person name="Hua S.X."/>
        </authorList>
    </citation>
    <scope>NUCLEOTIDE SEQUENCE [LARGE SCALE GENOMIC DNA]</scope>
    <source>
        <strain evidence="6 7">MAFF 305830</strain>
    </source>
</reference>
<dbReference type="SUPFAM" id="SSF54928">
    <property type="entry name" value="RNA-binding domain, RBD"/>
    <property type="match status" value="1"/>
</dbReference>
<comment type="subcellular location">
    <subcellularLocation>
        <location evidence="1">Nucleus</location>
    </subcellularLocation>
</comment>
<organism evidence="6 7">
    <name type="scientific">Serendipita vermifera MAFF 305830</name>
    <dbReference type="NCBI Taxonomy" id="933852"/>
    <lineage>
        <taxon>Eukaryota</taxon>
        <taxon>Fungi</taxon>
        <taxon>Dikarya</taxon>
        <taxon>Basidiomycota</taxon>
        <taxon>Agaricomycotina</taxon>
        <taxon>Agaricomycetes</taxon>
        <taxon>Sebacinales</taxon>
        <taxon>Serendipitaceae</taxon>
        <taxon>Serendipita</taxon>
    </lineage>
</organism>
<dbReference type="GO" id="GO:0000184">
    <property type="term" value="P:nuclear-transcribed mRNA catabolic process, nonsense-mediated decay"/>
    <property type="evidence" value="ECO:0007669"/>
    <property type="project" value="UniProtKB-KW"/>
</dbReference>
<dbReference type="GO" id="GO:0003729">
    <property type="term" value="F:mRNA binding"/>
    <property type="evidence" value="ECO:0007669"/>
    <property type="project" value="TreeGrafter"/>
</dbReference>
<dbReference type="InterPro" id="IPR012677">
    <property type="entry name" value="Nucleotide-bd_a/b_plait_sf"/>
</dbReference>
<dbReference type="AlphaFoldDB" id="A0A0C2WNX3"/>
<dbReference type="OrthoDB" id="18087at2759"/>
<dbReference type="InterPro" id="IPR035979">
    <property type="entry name" value="RBD_domain_sf"/>
</dbReference>
<dbReference type="PANTHER" id="PTHR13112">
    <property type="entry name" value="UPF3 REGULATOR OF NONSENSE TRANSCRIPTS-LIKE PROTEIN"/>
    <property type="match status" value="1"/>
</dbReference>
<sequence length="103" mass="11680">MATPSKSRKTNAAMAGAQRIKAVVRKLPPNLPEEIFWRSCELWVNDNTVKERWYVKGALKGTRLSTSSLFSRAYIAFRSPEELATFSQNYDGHLFRDKQGGLS</sequence>
<dbReference type="GO" id="GO:0045727">
    <property type="term" value="P:positive regulation of translation"/>
    <property type="evidence" value="ECO:0007669"/>
    <property type="project" value="TreeGrafter"/>
</dbReference>
<keyword evidence="3" id="KW-0866">Nonsense-mediated mRNA decay</keyword>
<dbReference type="EMBL" id="KN824296">
    <property type="protein sequence ID" value="KIM27933.1"/>
    <property type="molecule type" value="Genomic_DNA"/>
</dbReference>
<evidence type="ECO:0000256" key="2">
    <source>
        <dbReference type="ARBA" id="ARBA00005991"/>
    </source>
</evidence>
<dbReference type="Gene3D" id="3.30.70.330">
    <property type="match status" value="1"/>
</dbReference>
<proteinExistence type="inferred from homology"/>
<dbReference type="STRING" id="933852.A0A0C2WNX3"/>
<reference evidence="7" key="2">
    <citation type="submission" date="2015-01" db="EMBL/GenBank/DDBJ databases">
        <title>Evolutionary Origins and Diversification of the Mycorrhizal Mutualists.</title>
        <authorList>
            <consortium name="DOE Joint Genome Institute"/>
            <consortium name="Mycorrhizal Genomics Consortium"/>
            <person name="Kohler A."/>
            <person name="Kuo A."/>
            <person name="Nagy L.G."/>
            <person name="Floudas D."/>
            <person name="Copeland A."/>
            <person name="Barry K.W."/>
            <person name="Cichocki N."/>
            <person name="Veneault-Fourrey C."/>
            <person name="LaButti K."/>
            <person name="Lindquist E.A."/>
            <person name="Lipzen A."/>
            <person name="Lundell T."/>
            <person name="Morin E."/>
            <person name="Murat C."/>
            <person name="Riley R."/>
            <person name="Ohm R."/>
            <person name="Sun H."/>
            <person name="Tunlid A."/>
            <person name="Henrissat B."/>
            <person name="Grigoriev I.V."/>
            <person name="Hibbett D.S."/>
            <person name="Martin F."/>
        </authorList>
    </citation>
    <scope>NUCLEOTIDE SEQUENCE [LARGE SCALE GENOMIC DNA]</scope>
    <source>
        <strain evidence="7">MAFF 305830</strain>
    </source>
</reference>
<keyword evidence="7" id="KW-1185">Reference proteome</keyword>